<proteinExistence type="predicted"/>
<evidence type="ECO:0000313" key="1">
    <source>
        <dbReference type="EMBL" id="KAG9344063.1"/>
    </source>
</evidence>
<protein>
    <submittedName>
        <fullName evidence="1">Uncharacterized protein</fullName>
    </submittedName>
</protein>
<dbReference type="Proteomes" id="UP000824540">
    <property type="component" value="Unassembled WGS sequence"/>
</dbReference>
<reference evidence="1" key="1">
    <citation type="thesis" date="2021" institute="BYU ScholarsArchive" country="Provo, UT, USA">
        <title>Applications of and Algorithms for Genome Assembly and Genomic Analyses with an Emphasis on Marine Teleosts.</title>
        <authorList>
            <person name="Pickett B.D."/>
        </authorList>
    </citation>
    <scope>NUCLEOTIDE SEQUENCE</scope>
    <source>
        <strain evidence="1">HI-2016</strain>
    </source>
</reference>
<dbReference type="AlphaFoldDB" id="A0A8T2NSZ5"/>
<accession>A0A8T2NSZ5</accession>
<evidence type="ECO:0000313" key="2">
    <source>
        <dbReference type="Proteomes" id="UP000824540"/>
    </source>
</evidence>
<sequence>MVWHPLAYGESNWLKCRRSAEEGQNCLCTPSFHMACPGLWCSASHDCSRGKVLYHVTPLWHREERRVAPLRLTVVGYVFKGVFQPYRFQGRHGNQTPETDLSAQVSYRLAEVVGVGGGVWSMKAGKQKWSRAEGHADLSASPMPGINPPLVTPTATEPWKYRGDGCFAGDRLSGERRTVFLCGVEGPRGGGGGGGIGVEGAVRVETPWRAPLRSSSCDGTSLNLGAADGSVCKQVTEERATGLPLTRPLLRMHPSLTVHFENLSQAFPLAVGSGRLEHKYRDTPIPERCKISWGR</sequence>
<dbReference type="EMBL" id="JAFBMS010000021">
    <property type="protein sequence ID" value="KAG9344063.1"/>
    <property type="molecule type" value="Genomic_DNA"/>
</dbReference>
<organism evidence="1 2">
    <name type="scientific">Albula glossodonta</name>
    <name type="common">roundjaw bonefish</name>
    <dbReference type="NCBI Taxonomy" id="121402"/>
    <lineage>
        <taxon>Eukaryota</taxon>
        <taxon>Metazoa</taxon>
        <taxon>Chordata</taxon>
        <taxon>Craniata</taxon>
        <taxon>Vertebrata</taxon>
        <taxon>Euteleostomi</taxon>
        <taxon>Actinopterygii</taxon>
        <taxon>Neopterygii</taxon>
        <taxon>Teleostei</taxon>
        <taxon>Albuliformes</taxon>
        <taxon>Albulidae</taxon>
        <taxon>Albula</taxon>
    </lineage>
</organism>
<comment type="caution">
    <text evidence="1">The sequence shown here is derived from an EMBL/GenBank/DDBJ whole genome shotgun (WGS) entry which is preliminary data.</text>
</comment>
<name>A0A8T2NSZ5_9TELE</name>
<gene>
    <name evidence="1" type="ORF">JZ751_012542</name>
</gene>
<keyword evidence="2" id="KW-1185">Reference proteome</keyword>